<dbReference type="RefSeq" id="WP_076163760.1">
    <property type="nucleotide sequence ID" value="NZ_JBEZVB010000089.1"/>
</dbReference>
<dbReference type="Pfam" id="PF01061">
    <property type="entry name" value="ABC2_membrane"/>
    <property type="match status" value="1"/>
</dbReference>
<dbReference type="Proteomes" id="UP000187486">
    <property type="component" value="Unassembled WGS sequence"/>
</dbReference>
<dbReference type="InterPro" id="IPR047817">
    <property type="entry name" value="ABC2_TM_bact-type"/>
</dbReference>
<dbReference type="InterPro" id="IPR013525">
    <property type="entry name" value="ABC2_TM"/>
</dbReference>
<feature type="domain" description="ABC transmembrane type-2" evidence="7">
    <location>
        <begin position="47"/>
        <end position="270"/>
    </location>
</feature>
<evidence type="ECO:0000256" key="4">
    <source>
        <dbReference type="ARBA" id="ARBA00023136"/>
    </source>
</evidence>
<evidence type="ECO:0000259" key="7">
    <source>
        <dbReference type="PROSITE" id="PS51012"/>
    </source>
</evidence>
<reference evidence="8 9" key="1">
    <citation type="submission" date="2016-01" db="EMBL/GenBank/DDBJ databases">
        <title>Amycolatopsis coloradensis genome sequencing and assembly.</title>
        <authorList>
            <person name="Mayilraj S."/>
        </authorList>
    </citation>
    <scope>NUCLEOTIDE SEQUENCE [LARGE SCALE GENOMIC DNA]</scope>
    <source>
        <strain evidence="8 9">DSM 44225</strain>
    </source>
</reference>
<comment type="caution">
    <text evidence="8">The sequence shown here is derived from an EMBL/GenBank/DDBJ whole genome shotgun (WGS) entry which is preliminary data.</text>
</comment>
<comment type="similarity">
    <text evidence="6">Belongs to the ABC-2 integral membrane protein family.</text>
</comment>
<evidence type="ECO:0000313" key="8">
    <source>
        <dbReference type="EMBL" id="OLZ48446.1"/>
    </source>
</evidence>
<dbReference type="PROSITE" id="PS51012">
    <property type="entry name" value="ABC_TM2"/>
    <property type="match status" value="1"/>
</dbReference>
<feature type="transmembrane region" description="Helical" evidence="6">
    <location>
        <begin position="160"/>
        <end position="183"/>
    </location>
</feature>
<comment type="subcellular location">
    <subcellularLocation>
        <location evidence="6">Cell membrane</location>
        <topology evidence="6">Multi-pass membrane protein</topology>
    </subcellularLocation>
    <subcellularLocation>
        <location evidence="1">Membrane</location>
        <topology evidence="1">Multi-pass membrane protein</topology>
    </subcellularLocation>
</comment>
<dbReference type="AlphaFoldDB" id="A0A1R0KNQ4"/>
<gene>
    <name evidence="8" type="ORF">BS329_25435</name>
</gene>
<evidence type="ECO:0000256" key="6">
    <source>
        <dbReference type="RuleBase" id="RU361157"/>
    </source>
</evidence>
<dbReference type="EMBL" id="MQUQ01000014">
    <property type="protein sequence ID" value="OLZ48446.1"/>
    <property type="molecule type" value="Genomic_DNA"/>
</dbReference>
<feature type="transmembrane region" description="Helical" evidence="6">
    <location>
        <begin position="49"/>
        <end position="66"/>
    </location>
</feature>
<keyword evidence="4 6" id="KW-0472">Membrane</keyword>
<evidence type="ECO:0000256" key="1">
    <source>
        <dbReference type="ARBA" id="ARBA00004141"/>
    </source>
</evidence>
<feature type="transmembrane region" description="Helical" evidence="6">
    <location>
        <begin position="190"/>
        <end position="211"/>
    </location>
</feature>
<evidence type="ECO:0000256" key="5">
    <source>
        <dbReference type="ARBA" id="ARBA00023251"/>
    </source>
</evidence>
<feature type="transmembrane region" description="Helical" evidence="6">
    <location>
        <begin position="244"/>
        <end position="263"/>
    </location>
</feature>
<name>A0A1R0KNQ4_9PSEU</name>
<keyword evidence="5" id="KW-0046">Antibiotic resistance</keyword>
<feature type="transmembrane region" description="Helical" evidence="6">
    <location>
        <begin position="86"/>
        <end position="106"/>
    </location>
</feature>
<dbReference type="GO" id="GO:0043190">
    <property type="term" value="C:ATP-binding cassette (ABC) transporter complex"/>
    <property type="evidence" value="ECO:0007669"/>
    <property type="project" value="InterPro"/>
</dbReference>
<dbReference type="PIRSF" id="PIRSF006648">
    <property type="entry name" value="DrrB"/>
    <property type="match status" value="1"/>
</dbReference>
<keyword evidence="6" id="KW-0813">Transport</keyword>
<dbReference type="PANTHER" id="PTHR43229">
    <property type="entry name" value="NODULATION PROTEIN J"/>
    <property type="match status" value="1"/>
</dbReference>
<proteinExistence type="inferred from homology"/>
<evidence type="ECO:0000256" key="3">
    <source>
        <dbReference type="ARBA" id="ARBA00022989"/>
    </source>
</evidence>
<sequence>MTTLPTPPPAPRFAAGTFTPAPGRGSLGKMLRTHAKIEASLTLRHGEQILLTLLIPLALLIGLSLLDILPSSQLGSASKVDWITPRILALAVMSSAFTGQAIALGFDRRYGVLKRLSATALPRWLLVAGRVTAALVVVALQAVILGAVAALLGWSPSPGGILGAIPFLIAGTFAFGALGLLLGGALRAEAVLALANIVWFVLLLAGGILLAPSTMPSGVATIVELLPSGALAEGLRSVLLDGSFGWGPFAVLVGWGVVAGALASKTTKLT</sequence>
<evidence type="ECO:0000313" key="9">
    <source>
        <dbReference type="Proteomes" id="UP000187486"/>
    </source>
</evidence>
<dbReference type="STRING" id="76021.BS329_25435"/>
<keyword evidence="6" id="KW-1003">Cell membrane</keyword>
<keyword evidence="3 6" id="KW-1133">Transmembrane helix</keyword>
<accession>A0A1R0KNQ4</accession>
<organism evidence="8 9">
    <name type="scientific">Amycolatopsis coloradensis</name>
    <dbReference type="NCBI Taxonomy" id="76021"/>
    <lineage>
        <taxon>Bacteria</taxon>
        <taxon>Bacillati</taxon>
        <taxon>Actinomycetota</taxon>
        <taxon>Actinomycetes</taxon>
        <taxon>Pseudonocardiales</taxon>
        <taxon>Pseudonocardiaceae</taxon>
        <taxon>Amycolatopsis</taxon>
    </lineage>
</organism>
<dbReference type="PANTHER" id="PTHR43229:SF2">
    <property type="entry name" value="NODULATION PROTEIN J"/>
    <property type="match status" value="1"/>
</dbReference>
<keyword evidence="2 6" id="KW-0812">Transmembrane</keyword>
<dbReference type="GO" id="GO:0140359">
    <property type="term" value="F:ABC-type transporter activity"/>
    <property type="evidence" value="ECO:0007669"/>
    <property type="project" value="InterPro"/>
</dbReference>
<dbReference type="InterPro" id="IPR051784">
    <property type="entry name" value="Nod_factor_ABC_transporter"/>
</dbReference>
<feature type="transmembrane region" description="Helical" evidence="6">
    <location>
        <begin position="127"/>
        <end position="154"/>
    </location>
</feature>
<dbReference type="GO" id="GO:0046677">
    <property type="term" value="P:response to antibiotic"/>
    <property type="evidence" value="ECO:0007669"/>
    <property type="project" value="UniProtKB-KW"/>
</dbReference>
<keyword evidence="9" id="KW-1185">Reference proteome</keyword>
<evidence type="ECO:0000256" key="2">
    <source>
        <dbReference type="ARBA" id="ARBA00022692"/>
    </source>
</evidence>
<protein>
    <recommendedName>
        <fullName evidence="6">Transport permease protein</fullName>
    </recommendedName>
</protein>
<dbReference type="InterPro" id="IPR000412">
    <property type="entry name" value="ABC_2_transport"/>
</dbReference>
<dbReference type="OrthoDB" id="160207at2"/>